<name>A0A1M6B5I0_9FIRM</name>
<accession>A0A1M6B5I0</accession>
<dbReference type="EMBL" id="FQYT01000003">
    <property type="protein sequence ID" value="SHI43976.1"/>
    <property type="molecule type" value="Genomic_DNA"/>
</dbReference>
<protein>
    <submittedName>
        <fullName evidence="1">Uncharacterized protein</fullName>
    </submittedName>
</protein>
<evidence type="ECO:0000313" key="2">
    <source>
        <dbReference type="Proteomes" id="UP000184342"/>
    </source>
</evidence>
<sequence>MKLYNVYESGVLIPELTKCRRGAITKYFGYTIKTEDFVGKDILMKGIYKFEDAGEVEAKTPFVCKVKRDDPFWVNWDKARKRLNPNAEGLK</sequence>
<keyword evidence="2" id="KW-1185">Reference proteome</keyword>
<dbReference type="STRING" id="1122934.SAMN02745691_00265"/>
<evidence type="ECO:0000313" key="1">
    <source>
        <dbReference type="EMBL" id="SHI43976.1"/>
    </source>
</evidence>
<organism evidence="1 2">
    <name type="scientific">Parasporobacterium paucivorans DSM 15970</name>
    <dbReference type="NCBI Taxonomy" id="1122934"/>
    <lineage>
        <taxon>Bacteria</taxon>
        <taxon>Bacillati</taxon>
        <taxon>Bacillota</taxon>
        <taxon>Clostridia</taxon>
        <taxon>Lachnospirales</taxon>
        <taxon>Lachnospiraceae</taxon>
        <taxon>Parasporobacterium</taxon>
    </lineage>
</organism>
<dbReference type="Proteomes" id="UP000184342">
    <property type="component" value="Unassembled WGS sequence"/>
</dbReference>
<dbReference type="AlphaFoldDB" id="A0A1M6B5I0"/>
<proteinExistence type="predicted"/>
<gene>
    <name evidence="1" type="ORF">SAMN02745691_00265</name>
</gene>
<reference evidence="1 2" key="1">
    <citation type="submission" date="2016-11" db="EMBL/GenBank/DDBJ databases">
        <authorList>
            <person name="Jaros S."/>
            <person name="Januszkiewicz K."/>
            <person name="Wedrychowicz H."/>
        </authorList>
    </citation>
    <scope>NUCLEOTIDE SEQUENCE [LARGE SCALE GENOMIC DNA]</scope>
    <source>
        <strain evidence="1 2">DSM 15970</strain>
    </source>
</reference>
<dbReference type="RefSeq" id="WP_073992562.1">
    <property type="nucleotide sequence ID" value="NZ_FQYT01000003.1"/>
</dbReference>